<dbReference type="SUPFAM" id="SSF55729">
    <property type="entry name" value="Acyl-CoA N-acyltransferases (Nat)"/>
    <property type="match status" value="1"/>
</dbReference>
<evidence type="ECO:0000259" key="3">
    <source>
        <dbReference type="PROSITE" id="PS51186"/>
    </source>
</evidence>
<accession>A0A7K0J9U9</accession>
<dbReference type="InterPro" id="IPR000182">
    <property type="entry name" value="GNAT_dom"/>
</dbReference>
<dbReference type="EMBL" id="VUMG01000005">
    <property type="protein sequence ID" value="MSS46742.1"/>
    <property type="molecule type" value="Genomic_DNA"/>
</dbReference>
<dbReference type="Pfam" id="PF00583">
    <property type="entry name" value="Acetyltransf_1"/>
    <property type="match status" value="1"/>
</dbReference>
<dbReference type="PROSITE" id="PS51186">
    <property type="entry name" value="GNAT"/>
    <property type="match status" value="1"/>
</dbReference>
<dbReference type="RefSeq" id="WP_154565126.1">
    <property type="nucleotide sequence ID" value="NZ_VUMG01000005.1"/>
</dbReference>
<dbReference type="AlphaFoldDB" id="A0A7K0J9U9"/>
<gene>
    <name evidence="4" type="ORF">FYJ43_12110</name>
</gene>
<sequence>MATTRRATPADLPLMIHALRHAAGGVNGPLDVEECRTSPAIAHYINGWTPDQVGLICLAANTPIGAAWIRDLPETDPGYGFVAPGIPELTIAISPHHRGKGHGSYLLASLLDSCRRSGIRSVSVGVDAGNPAAELFQEAGFVSVCRRDGRVVMLRVSDASTGV</sequence>
<dbReference type="InterPro" id="IPR050832">
    <property type="entry name" value="Bact_Acetyltransf"/>
</dbReference>
<comment type="caution">
    <text evidence="4">The sequence shown here is derived from an EMBL/GenBank/DDBJ whole genome shotgun (WGS) entry which is preliminary data.</text>
</comment>
<feature type="domain" description="N-acetyltransferase" evidence="3">
    <location>
        <begin position="2"/>
        <end position="158"/>
    </location>
</feature>
<dbReference type="GO" id="GO:0016747">
    <property type="term" value="F:acyltransferase activity, transferring groups other than amino-acyl groups"/>
    <property type="evidence" value="ECO:0007669"/>
    <property type="project" value="InterPro"/>
</dbReference>
<evidence type="ECO:0000256" key="1">
    <source>
        <dbReference type="ARBA" id="ARBA00022679"/>
    </source>
</evidence>
<proteinExistence type="predicted"/>
<evidence type="ECO:0000313" key="4">
    <source>
        <dbReference type="EMBL" id="MSS46742.1"/>
    </source>
</evidence>
<keyword evidence="1 4" id="KW-0808">Transferase</keyword>
<dbReference type="PANTHER" id="PTHR43877">
    <property type="entry name" value="AMINOALKYLPHOSPHONATE N-ACETYLTRANSFERASE-RELATED-RELATED"/>
    <property type="match status" value="1"/>
</dbReference>
<dbReference type="InterPro" id="IPR016181">
    <property type="entry name" value="Acyl_CoA_acyltransferase"/>
</dbReference>
<dbReference type="Proteomes" id="UP000466104">
    <property type="component" value="Unassembled WGS sequence"/>
</dbReference>
<reference evidence="4 5" key="1">
    <citation type="submission" date="2019-08" db="EMBL/GenBank/DDBJ databases">
        <title>In-depth cultivation of the pig gut microbiome towards novel bacterial diversity and tailored functional studies.</title>
        <authorList>
            <person name="Wylensek D."/>
            <person name="Hitch T.C.A."/>
            <person name="Clavel T."/>
        </authorList>
    </citation>
    <scope>NUCLEOTIDE SEQUENCE [LARGE SCALE GENOMIC DNA]</scope>
    <source>
        <strain evidence="4 5">WCA-380-WT-3A</strain>
    </source>
</reference>
<dbReference type="Gene3D" id="3.40.630.30">
    <property type="match status" value="1"/>
</dbReference>
<protein>
    <submittedName>
        <fullName evidence="4">GNAT family N-acetyltransferase</fullName>
    </submittedName>
</protein>
<name>A0A7K0J9U9_9ACTN</name>
<evidence type="ECO:0000313" key="5">
    <source>
        <dbReference type="Proteomes" id="UP000466104"/>
    </source>
</evidence>
<evidence type="ECO:0000256" key="2">
    <source>
        <dbReference type="ARBA" id="ARBA00023315"/>
    </source>
</evidence>
<dbReference type="CDD" id="cd04301">
    <property type="entry name" value="NAT_SF"/>
    <property type="match status" value="1"/>
</dbReference>
<organism evidence="4 5">
    <name type="scientific">Cutibacterium porci</name>
    <dbReference type="NCBI Taxonomy" id="2605781"/>
    <lineage>
        <taxon>Bacteria</taxon>
        <taxon>Bacillati</taxon>
        <taxon>Actinomycetota</taxon>
        <taxon>Actinomycetes</taxon>
        <taxon>Propionibacteriales</taxon>
        <taxon>Propionibacteriaceae</taxon>
        <taxon>Cutibacterium</taxon>
    </lineage>
</organism>
<keyword evidence="2" id="KW-0012">Acyltransferase</keyword>
<keyword evidence="5" id="KW-1185">Reference proteome</keyword>